<keyword evidence="3 6" id="KW-0812">Transmembrane</keyword>
<dbReference type="InterPro" id="IPR051539">
    <property type="entry name" value="T4SS-coupling_protein"/>
</dbReference>
<keyword evidence="4 6" id="KW-1133">Transmembrane helix</keyword>
<evidence type="ECO:0000256" key="4">
    <source>
        <dbReference type="ARBA" id="ARBA00022989"/>
    </source>
</evidence>
<gene>
    <name evidence="7" type="ORF">IAB70_07120</name>
</gene>
<evidence type="ECO:0000256" key="5">
    <source>
        <dbReference type="ARBA" id="ARBA00023136"/>
    </source>
</evidence>
<feature type="transmembrane region" description="Helical" evidence="6">
    <location>
        <begin position="64"/>
        <end position="84"/>
    </location>
</feature>
<keyword evidence="5 6" id="KW-0472">Membrane</keyword>
<protein>
    <submittedName>
        <fullName evidence="7">Type IV secretion system DNA-binding domain-containing protein</fullName>
    </submittedName>
</protein>
<organism evidence="7 8">
    <name type="scientific">Candidatus Merdicola faecigallinarum</name>
    <dbReference type="NCBI Taxonomy" id="2840862"/>
    <lineage>
        <taxon>Bacteria</taxon>
        <taxon>Bacillati</taxon>
        <taxon>Bacillota</taxon>
        <taxon>Clostridia</taxon>
        <taxon>Candidatus Merdicola</taxon>
    </lineage>
</organism>
<feature type="transmembrane region" description="Helical" evidence="6">
    <location>
        <begin position="12"/>
        <end position="33"/>
    </location>
</feature>
<evidence type="ECO:0000256" key="6">
    <source>
        <dbReference type="SAM" id="Phobius"/>
    </source>
</evidence>
<dbReference type="AlphaFoldDB" id="A0A9D1M2F7"/>
<accession>A0A9D1M2F7</accession>
<feature type="transmembrane region" description="Helical" evidence="6">
    <location>
        <begin position="39"/>
        <end position="57"/>
    </location>
</feature>
<name>A0A9D1M2F7_9FIRM</name>
<evidence type="ECO:0000313" key="7">
    <source>
        <dbReference type="EMBL" id="HIU52359.1"/>
    </source>
</evidence>
<evidence type="ECO:0000313" key="8">
    <source>
        <dbReference type="Proteomes" id="UP000824093"/>
    </source>
</evidence>
<dbReference type="SUPFAM" id="SSF52540">
    <property type="entry name" value="P-loop containing nucleoside triphosphate hydrolases"/>
    <property type="match status" value="1"/>
</dbReference>
<dbReference type="Gene3D" id="3.40.50.300">
    <property type="entry name" value="P-loop containing nucleotide triphosphate hydrolases"/>
    <property type="match status" value="2"/>
</dbReference>
<comment type="subcellular location">
    <subcellularLocation>
        <location evidence="1">Cell membrane</location>
        <topology evidence="1">Multi-pass membrane protein</topology>
    </subcellularLocation>
</comment>
<dbReference type="Proteomes" id="UP000824093">
    <property type="component" value="Unassembled WGS sequence"/>
</dbReference>
<dbReference type="InterPro" id="IPR027417">
    <property type="entry name" value="P-loop_NTPase"/>
</dbReference>
<comment type="caution">
    <text evidence="7">The sequence shown here is derived from an EMBL/GenBank/DDBJ whole genome shotgun (WGS) entry which is preliminary data.</text>
</comment>
<reference evidence="7" key="2">
    <citation type="journal article" date="2021" name="PeerJ">
        <title>Extensive microbial diversity within the chicken gut microbiome revealed by metagenomics and culture.</title>
        <authorList>
            <person name="Gilroy R."/>
            <person name="Ravi A."/>
            <person name="Getino M."/>
            <person name="Pursley I."/>
            <person name="Horton D.L."/>
            <person name="Alikhan N.F."/>
            <person name="Baker D."/>
            <person name="Gharbi K."/>
            <person name="Hall N."/>
            <person name="Watson M."/>
            <person name="Adriaenssens E.M."/>
            <person name="Foster-Nyarko E."/>
            <person name="Jarju S."/>
            <person name="Secka A."/>
            <person name="Antonio M."/>
            <person name="Oren A."/>
            <person name="Chaudhuri R.R."/>
            <person name="La Ragione R."/>
            <person name="Hildebrand F."/>
            <person name="Pallen M.J."/>
        </authorList>
    </citation>
    <scope>NUCLEOTIDE SEQUENCE</scope>
    <source>
        <strain evidence="7">CHK195-15760</strain>
    </source>
</reference>
<dbReference type="PANTHER" id="PTHR37937:SF1">
    <property type="entry name" value="CONJUGATIVE TRANSFER: DNA TRANSPORT"/>
    <property type="match status" value="1"/>
</dbReference>
<dbReference type="PANTHER" id="PTHR37937">
    <property type="entry name" value="CONJUGATIVE TRANSFER: DNA TRANSPORT"/>
    <property type="match status" value="1"/>
</dbReference>
<dbReference type="EMBL" id="DVNH01000056">
    <property type="protein sequence ID" value="HIU52359.1"/>
    <property type="molecule type" value="Genomic_DNA"/>
</dbReference>
<dbReference type="GO" id="GO:0005886">
    <property type="term" value="C:plasma membrane"/>
    <property type="evidence" value="ECO:0007669"/>
    <property type="project" value="UniProtKB-SubCell"/>
</dbReference>
<reference evidence="7" key="1">
    <citation type="submission" date="2020-10" db="EMBL/GenBank/DDBJ databases">
        <authorList>
            <person name="Gilroy R."/>
        </authorList>
    </citation>
    <scope>NUCLEOTIDE SEQUENCE</scope>
    <source>
        <strain evidence="7">CHK195-15760</strain>
    </source>
</reference>
<evidence type="ECO:0000256" key="1">
    <source>
        <dbReference type="ARBA" id="ARBA00004651"/>
    </source>
</evidence>
<sequence>MCKNSLLFIKLFFFLSFSFIYCFIGFILFFPILRATSVLFPYSIHPFDFCISYPVFWKNFKICFVLFYFFSSLIYSKIFTRFLFSKIKFSSTISNISPHSSSNPNLNLLIGKIINSNQYIRIGEKSLYQNILITGTIGSGKTSSAIYPFAEQLISYECNHPDKKLGILCLDVKGNFVDQIKNYATQFNRDSDLIIIGLDSSETYNPLDKPNLKPSVLANRLKTILTLFSPNNSESYWLDKVEEILAEAIKLCRLYNNSYVTFEEIHKLINDKTYYTQKIETLRYSFLQNQLLESQIYDLLSAINFFEKEFFSLDDRTNAILKSEITRITNCFISDYEILKLFSPPQNKITFYGFEDLLKSGKIVVLSMNLAQYRNLSKIIASYLKLDFQTEVMQRLKTEPSTTMRPVCFICDEYHEYVTSTDSDFFAQSRESKCINIVATQSYSSLLHTLNNEYTVKVIIQNLINKLWFRSDDIYTIESAQKLIGKEEKEKRSTTIAENARETNYSYFLHGFHSQNSNLSESINTYYQTDYIFDVNTFTQNLETFSCIAFLSDGNKILHPCKLKMIPYFEKMKS</sequence>
<proteinExistence type="predicted"/>
<keyword evidence="2" id="KW-1003">Cell membrane</keyword>
<dbReference type="GO" id="GO:0003677">
    <property type="term" value="F:DNA binding"/>
    <property type="evidence" value="ECO:0007669"/>
    <property type="project" value="UniProtKB-KW"/>
</dbReference>
<evidence type="ECO:0000256" key="3">
    <source>
        <dbReference type="ARBA" id="ARBA00022692"/>
    </source>
</evidence>
<keyword evidence="7" id="KW-0238">DNA-binding</keyword>
<evidence type="ECO:0000256" key="2">
    <source>
        <dbReference type="ARBA" id="ARBA00022475"/>
    </source>
</evidence>